<evidence type="ECO:0008006" key="4">
    <source>
        <dbReference type="Google" id="ProtNLM"/>
    </source>
</evidence>
<organism evidence="2 3">
    <name type="scientific">Coleophoma crateriformis</name>
    <dbReference type="NCBI Taxonomy" id="565419"/>
    <lineage>
        <taxon>Eukaryota</taxon>
        <taxon>Fungi</taxon>
        <taxon>Dikarya</taxon>
        <taxon>Ascomycota</taxon>
        <taxon>Pezizomycotina</taxon>
        <taxon>Leotiomycetes</taxon>
        <taxon>Helotiales</taxon>
        <taxon>Dermateaceae</taxon>
        <taxon>Coleophoma</taxon>
    </lineage>
</organism>
<proteinExistence type="predicted"/>
<evidence type="ECO:0000256" key="1">
    <source>
        <dbReference type="SAM" id="MobiDB-lite"/>
    </source>
</evidence>
<evidence type="ECO:0000313" key="3">
    <source>
        <dbReference type="Proteomes" id="UP000256328"/>
    </source>
</evidence>
<evidence type="ECO:0000313" key="2">
    <source>
        <dbReference type="EMBL" id="RDW64186.1"/>
    </source>
</evidence>
<keyword evidence="3" id="KW-1185">Reference proteome</keyword>
<feature type="region of interest" description="Disordered" evidence="1">
    <location>
        <begin position="53"/>
        <end position="73"/>
    </location>
</feature>
<dbReference type="OrthoDB" id="3556558at2759"/>
<sequence>MPRDNMARSVYPDLDGVTTSDNAPASGHTGMQHDADSDDELLSQAFNSASIADETFEPTNLPGNTDGTNGEAQQNASSFEPIVSKISELIAEYQRFDEDGFAEILAPVIIFVVGEESVQFPVKLELARRHSPVIDALFGNVIDIEVFRVDDTTVEAMRLLVYYFENAKLDVGRPDDDDYTMSPEDKKKIRDQHDINLVNLYILAGNFNMPKLQNWVIWNLDMLHDDGVPMSPATIPMVYGFKNPDKIINLKALLIHQYTWGRTWELNIGVFPTQMVFDMMSKMHSKFTKEDALENYCVDLSDYYLPMDE</sequence>
<gene>
    <name evidence="2" type="ORF">BP5796_10688</name>
</gene>
<protein>
    <recommendedName>
        <fullName evidence="4">BTB domain-containing protein</fullName>
    </recommendedName>
</protein>
<reference evidence="2 3" key="1">
    <citation type="journal article" date="2018" name="IMA Fungus">
        <title>IMA Genome-F 9: Draft genome sequence of Annulohypoxylon stygium, Aspergillus mulundensis, Berkeleyomyces basicola (syn. Thielaviopsis basicola), Ceratocystis smalleyi, two Cercospora beticola strains, Coleophoma cylindrospora, Fusarium fracticaudum, Phialophora cf. hyalina, and Morchella septimelata.</title>
        <authorList>
            <person name="Wingfield B.D."/>
            <person name="Bills G.F."/>
            <person name="Dong Y."/>
            <person name="Huang W."/>
            <person name="Nel W.J."/>
            <person name="Swalarsk-Parry B.S."/>
            <person name="Vaghefi N."/>
            <person name="Wilken P.M."/>
            <person name="An Z."/>
            <person name="de Beer Z.W."/>
            <person name="De Vos L."/>
            <person name="Chen L."/>
            <person name="Duong T.A."/>
            <person name="Gao Y."/>
            <person name="Hammerbacher A."/>
            <person name="Kikkert J.R."/>
            <person name="Li Y."/>
            <person name="Li H."/>
            <person name="Li K."/>
            <person name="Li Q."/>
            <person name="Liu X."/>
            <person name="Ma X."/>
            <person name="Naidoo K."/>
            <person name="Pethybridge S.J."/>
            <person name="Sun J."/>
            <person name="Steenkamp E.T."/>
            <person name="van der Nest M.A."/>
            <person name="van Wyk S."/>
            <person name="Wingfield M.J."/>
            <person name="Xiong C."/>
            <person name="Yue Q."/>
            <person name="Zhang X."/>
        </authorList>
    </citation>
    <scope>NUCLEOTIDE SEQUENCE [LARGE SCALE GENOMIC DNA]</scope>
    <source>
        <strain evidence="2 3">BP5796</strain>
    </source>
</reference>
<dbReference type="EMBL" id="PDLN01000016">
    <property type="protein sequence ID" value="RDW64186.1"/>
    <property type="molecule type" value="Genomic_DNA"/>
</dbReference>
<name>A0A3D8QQU1_9HELO</name>
<comment type="caution">
    <text evidence="2">The sequence shown here is derived from an EMBL/GenBank/DDBJ whole genome shotgun (WGS) entry which is preliminary data.</text>
</comment>
<accession>A0A3D8QQU1</accession>
<dbReference type="AlphaFoldDB" id="A0A3D8QQU1"/>
<feature type="region of interest" description="Disordered" evidence="1">
    <location>
        <begin position="1"/>
        <end position="35"/>
    </location>
</feature>
<feature type="compositionally biased region" description="Polar residues" evidence="1">
    <location>
        <begin position="57"/>
        <end position="73"/>
    </location>
</feature>
<dbReference type="Proteomes" id="UP000256328">
    <property type="component" value="Unassembled WGS sequence"/>
</dbReference>